<evidence type="ECO:0000256" key="3">
    <source>
        <dbReference type="ARBA" id="ARBA00004868"/>
    </source>
</evidence>
<dbReference type="OrthoDB" id="9778146at2"/>
<keyword evidence="6 11" id="KW-0547">Nucleotide-binding</keyword>
<evidence type="ECO:0000313" key="13">
    <source>
        <dbReference type="Proteomes" id="UP000183028"/>
    </source>
</evidence>
<accession>A0A1H6T5V9</accession>
<keyword evidence="5 11" id="KW-0479">Metal-binding</keyword>
<dbReference type="AlphaFoldDB" id="A0A1H6T5V9"/>
<sequence>MFKDCLENVRKKKPLIHNITNYVTVNDVANALLAIGASPIMADEGEEVEEITSICDGLNINIGTLNKHTIEAMKIAGKKASELHHALLLDPVGAGASSLRSATAASLMDEIAFDVVRGNVSELKALALGATSTQGVDASEADVVTQDNLNEMVHFTMNYAKKTNKIIAITGAIDLVADSEHCFIIYNGRKEMSRITGTGCMLSGIMTAFLAANSDNKLEAAAAAICTMGLAGEIGYRYLTEGEGNASYRNHIIDALYHMDGKTLEEGARYEWR</sequence>
<evidence type="ECO:0000256" key="7">
    <source>
        <dbReference type="ARBA" id="ARBA00022777"/>
    </source>
</evidence>
<comment type="similarity">
    <text evidence="11">Belongs to the Thz kinase family.</text>
</comment>
<comment type="catalytic activity">
    <reaction evidence="1 11">
        <text>5-(2-hydroxyethyl)-4-methylthiazole + ATP = 4-methyl-5-(2-phosphooxyethyl)-thiazole + ADP + H(+)</text>
        <dbReference type="Rhea" id="RHEA:24212"/>
        <dbReference type="ChEBI" id="CHEBI:15378"/>
        <dbReference type="ChEBI" id="CHEBI:17957"/>
        <dbReference type="ChEBI" id="CHEBI:30616"/>
        <dbReference type="ChEBI" id="CHEBI:58296"/>
        <dbReference type="ChEBI" id="CHEBI:456216"/>
        <dbReference type="EC" id="2.7.1.50"/>
    </reaction>
</comment>
<dbReference type="Gene3D" id="3.40.1190.20">
    <property type="match status" value="1"/>
</dbReference>
<dbReference type="EC" id="2.7.1.50" evidence="11"/>
<dbReference type="GO" id="GO:0009228">
    <property type="term" value="P:thiamine biosynthetic process"/>
    <property type="evidence" value="ECO:0007669"/>
    <property type="project" value="UniProtKB-KW"/>
</dbReference>
<keyword evidence="9 11" id="KW-0460">Magnesium</keyword>
<keyword evidence="10 11" id="KW-0784">Thiamine biosynthesis</keyword>
<evidence type="ECO:0000256" key="9">
    <source>
        <dbReference type="ARBA" id="ARBA00022842"/>
    </source>
</evidence>
<protein>
    <recommendedName>
        <fullName evidence="11">Hydroxyethylthiazole kinase</fullName>
        <ecNumber evidence="11">2.7.1.50</ecNumber>
    </recommendedName>
    <alternativeName>
        <fullName evidence="11">4-methyl-5-beta-hydroxyethylthiazole kinase</fullName>
        <shortName evidence="11">TH kinase</shortName>
        <shortName evidence="11">Thz kinase</shortName>
    </alternativeName>
</protein>
<dbReference type="eggNOG" id="COG2145">
    <property type="taxonomic scope" value="Bacteria"/>
</dbReference>
<evidence type="ECO:0000256" key="2">
    <source>
        <dbReference type="ARBA" id="ARBA00001946"/>
    </source>
</evidence>
<evidence type="ECO:0000256" key="6">
    <source>
        <dbReference type="ARBA" id="ARBA00022741"/>
    </source>
</evidence>
<dbReference type="NCBIfam" id="NF006830">
    <property type="entry name" value="PRK09355.1"/>
    <property type="match status" value="1"/>
</dbReference>
<comment type="function">
    <text evidence="11">Catalyzes the phosphorylation of the hydroxyl group of 4-methyl-5-beta-hydroxyethylthiazole (THZ).</text>
</comment>
<evidence type="ECO:0000256" key="8">
    <source>
        <dbReference type="ARBA" id="ARBA00022840"/>
    </source>
</evidence>
<evidence type="ECO:0000256" key="5">
    <source>
        <dbReference type="ARBA" id="ARBA00022723"/>
    </source>
</evidence>
<dbReference type="SUPFAM" id="SSF53613">
    <property type="entry name" value="Ribokinase-like"/>
    <property type="match status" value="1"/>
</dbReference>
<evidence type="ECO:0000313" key="12">
    <source>
        <dbReference type="EMBL" id="SEI71182.1"/>
    </source>
</evidence>
<dbReference type="GO" id="GO:0005524">
    <property type="term" value="F:ATP binding"/>
    <property type="evidence" value="ECO:0007669"/>
    <property type="project" value="UniProtKB-UniRule"/>
</dbReference>
<evidence type="ECO:0000256" key="4">
    <source>
        <dbReference type="ARBA" id="ARBA00022679"/>
    </source>
</evidence>
<dbReference type="STRING" id="322505.SAMN04487836_104106"/>
<evidence type="ECO:0000256" key="1">
    <source>
        <dbReference type="ARBA" id="ARBA00001771"/>
    </source>
</evidence>
<organism evidence="12 13">
    <name type="scientific">Sharpea azabuensis</name>
    <dbReference type="NCBI Taxonomy" id="322505"/>
    <lineage>
        <taxon>Bacteria</taxon>
        <taxon>Bacillati</taxon>
        <taxon>Bacillota</taxon>
        <taxon>Erysipelotrichia</taxon>
        <taxon>Erysipelotrichales</taxon>
        <taxon>Coprobacillaceae</taxon>
        <taxon>Sharpea</taxon>
    </lineage>
</organism>
<dbReference type="UniPathway" id="UPA00060">
    <property type="reaction ID" value="UER00139"/>
</dbReference>
<dbReference type="CDD" id="cd01170">
    <property type="entry name" value="THZ_kinase"/>
    <property type="match status" value="1"/>
</dbReference>
<dbReference type="HAMAP" id="MF_00228">
    <property type="entry name" value="Thz_kinase"/>
    <property type="match status" value="1"/>
</dbReference>
<keyword evidence="7 11" id="KW-0418">Kinase</keyword>
<comment type="cofactor">
    <cofactor evidence="2 11">
        <name>Mg(2+)</name>
        <dbReference type="ChEBI" id="CHEBI:18420"/>
    </cofactor>
</comment>
<evidence type="ECO:0000256" key="10">
    <source>
        <dbReference type="ARBA" id="ARBA00022977"/>
    </source>
</evidence>
<evidence type="ECO:0000256" key="11">
    <source>
        <dbReference type="HAMAP-Rule" id="MF_00228"/>
    </source>
</evidence>
<feature type="binding site" evidence="11">
    <location>
        <position position="41"/>
    </location>
    <ligand>
        <name>substrate</name>
    </ligand>
</feature>
<proteinExistence type="inferred from homology"/>
<dbReference type="RefSeq" id="WP_074731867.1">
    <property type="nucleotide sequence ID" value="NZ_CACVPP010000026.1"/>
</dbReference>
<keyword evidence="13" id="KW-1185">Reference proteome</keyword>
<feature type="binding site" evidence="11">
    <location>
        <position position="117"/>
    </location>
    <ligand>
        <name>ATP</name>
        <dbReference type="ChEBI" id="CHEBI:30616"/>
    </ligand>
</feature>
<dbReference type="GO" id="GO:0004417">
    <property type="term" value="F:hydroxyethylthiazole kinase activity"/>
    <property type="evidence" value="ECO:0007669"/>
    <property type="project" value="UniProtKB-UniRule"/>
</dbReference>
<dbReference type="PIRSF" id="PIRSF000513">
    <property type="entry name" value="Thz_kinase"/>
    <property type="match status" value="1"/>
</dbReference>
<feature type="binding site" evidence="11">
    <location>
        <position position="197"/>
    </location>
    <ligand>
        <name>substrate</name>
    </ligand>
</feature>
<dbReference type="Proteomes" id="UP000183028">
    <property type="component" value="Unassembled WGS sequence"/>
</dbReference>
<keyword evidence="4 11" id="KW-0808">Transferase</keyword>
<dbReference type="InterPro" id="IPR000417">
    <property type="entry name" value="Hyethyz_kinase"/>
</dbReference>
<dbReference type="InterPro" id="IPR029056">
    <property type="entry name" value="Ribokinase-like"/>
</dbReference>
<reference evidence="13" key="1">
    <citation type="submission" date="2016-10" db="EMBL/GenBank/DDBJ databases">
        <authorList>
            <person name="Varghese N."/>
        </authorList>
    </citation>
    <scope>NUCLEOTIDE SEQUENCE [LARGE SCALE GENOMIC DNA]</scope>
    <source>
        <strain evidence="13">DSM 20406</strain>
    </source>
</reference>
<dbReference type="EMBL" id="FNYK01000018">
    <property type="protein sequence ID" value="SEI71182.1"/>
    <property type="molecule type" value="Genomic_DNA"/>
</dbReference>
<dbReference type="GO" id="GO:0009229">
    <property type="term" value="P:thiamine diphosphate biosynthetic process"/>
    <property type="evidence" value="ECO:0007669"/>
    <property type="project" value="UniProtKB-UniRule"/>
</dbReference>
<gene>
    <name evidence="11" type="primary">thiM</name>
    <name evidence="12" type="ORF">SAMN04487834_101830</name>
</gene>
<dbReference type="Pfam" id="PF02110">
    <property type="entry name" value="HK"/>
    <property type="match status" value="1"/>
</dbReference>
<name>A0A1H6T5V9_9FIRM</name>
<keyword evidence="8 11" id="KW-0067">ATP-binding</keyword>
<feature type="binding site" evidence="11">
    <location>
        <position position="170"/>
    </location>
    <ligand>
        <name>ATP</name>
        <dbReference type="ChEBI" id="CHEBI:30616"/>
    </ligand>
</feature>
<comment type="pathway">
    <text evidence="3 11">Cofactor biosynthesis; thiamine diphosphate biosynthesis; 4-methyl-5-(2-phosphoethyl)-thiazole from 5-(2-hydroxyethyl)-4-methylthiazole: step 1/1.</text>
</comment>
<dbReference type="PRINTS" id="PR01099">
    <property type="entry name" value="HYETHTZKNASE"/>
</dbReference>
<dbReference type="GO" id="GO:0000287">
    <property type="term" value="F:magnesium ion binding"/>
    <property type="evidence" value="ECO:0007669"/>
    <property type="project" value="UniProtKB-UniRule"/>
</dbReference>